<organism evidence="1">
    <name type="scientific">Klebsiella phage KP12</name>
    <dbReference type="NCBI Taxonomy" id="2923374"/>
    <lineage>
        <taxon>Viruses</taxon>
        <taxon>Duplodnaviria</taxon>
        <taxon>Heunggongvirae</taxon>
        <taxon>Uroviricota</taxon>
        <taxon>Caudoviricetes</taxon>
        <taxon>Vequintavirinae</taxon>
    </lineage>
</organism>
<name>A0A9E6Z0F0_9CAUD</name>
<proteinExistence type="predicted"/>
<gene>
    <name evidence="1" type="ORF">KP12_10</name>
</gene>
<reference evidence="1" key="1">
    <citation type="submission" date="2022-02" db="EMBL/GenBank/DDBJ databases">
        <authorList>
            <person name="Kim D."/>
            <person name="Kim Y."/>
            <person name="Lee S.-M."/>
            <person name="Kim H."/>
            <person name="Nong L.K."/>
        </authorList>
    </citation>
    <scope>NUCLEOTIDE SEQUENCE</scope>
</reference>
<evidence type="ECO:0000313" key="1">
    <source>
        <dbReference type="EMBL" id="UNI73419.1"/>
    </source>
</evidence>
<sequence length="54" mass="6411">MKLSQQFAQECREEAKYYFDRALQAKAEGLNYSRRVCLQVALLNRKNARKWSAE</sequence>
<protein>
    <submittedName>
        <fullName evidence="1">Uncharacterized protein</fullName>
    </submittedName>
</protein>
<accession>A0A9E6Z0F0</accession>
<dbReference type="EMBL" id="OM835951">
    <property type="protein sequence ID" value="UNI73419.1"/>
    <property type="molecule type" value="Genomic_DNA"/>
</dbReference>